<accession>A0A8I1APK8</accession>
<evidence type="ECO:0000256" key="1">
    <source>
        <dbReference type="ARBA" id="ARBA00004418"/>
    </source>
</evidence>
<keyword evidence="6 8" id="KW-0143">Chaperone</keyword>
<evidence type="ECO:0000256" key="8">
    <source>
        <dbReference type="RuleBase" id="RU003918"/>
    </source>
</evidence>
<dbReference type="InterPro" id="IPR016148">
    <property type="entry name" value="Pili_assmbl_chaperone_C"/>
</dbReference>
<dbReference type="InterPro" id="IPR036316">
    <property type="entry name" value="Pili_assmbl_chap_C_dom_sf"/>
</dbReference>
<dbReference type="Gene3D" id="2.60.40.10">
    <property type="entry name" value="Immunoglobulins"/>
    <property type="match status" value="2"/>
</dbReference>
<dbReference type="PROSITE" id="PS51257">
    <property type="entry name" value="PROKAR_LIPOPROTEIN"/>
    <property type="match status" value="1"/>
</dbReference>
<evidence type="ECO:0000313" key="12">
    <source>
        <dbReference type="EMBL" id="MBH9695448.1"/>
    </source>
</evidence>
<evidence type="ECO:0000256" key="6">
    <source>
        <dbReference type="ARBA" id="ARBA00023186"/>
    </source>
</evidence>
<evidence type="ECO:0000256" key="5">
    <source>
        <dbReference type="ARBA" id="ARBA00022764"/>
    </source>
</evidence>
<keyword evidence="3" id="KW-1029">Fimbrium biogenesis</keyword>
<dbReference type="InterPro" id="IPR016147">
    <property type="entry name" value="Pili_assmbl_chaperone_N"/>
</dbReference>
<dbReference type="Pfam" id="PF00345">
    <property type="entry name" value="PapD_N"/>
    <property type="match status" value="1"/>
</dbReference>
<comment type="subcellular location">
    <subcellularLocation>
        <location evidence="1 8">Periplasm</location>
    </subcellularLocation>
</comment>
<evidence type="ECO:0000259" key="10">
    <source>
        <dbReference type="Pfam" id="PF00345"/>
    </source>
</evidence>
<dbReference type="Proteomes" id="UP000645612">
    <property type="component" value="Unassembled WGS sequence"/>
</dbReference>
<evidence type="ECO:0000256" key="4">
    <source>
        <dbReference type="ARBA" id="ARBA00022729"/>
    </source>
</evidence>
<evidence type="ECO:0000259" key="11">
    <source>
        <dbReference type="Pfam" id="PF02753"/>
    </source>
</evidence>
<evidence type="ECO:0000256" key="9">
    <source>
        <dbReference type="SAM" id="SignalP"/>
    </source>
</evidence>
<dbReference type="SUPFAM" id="SSF49584">
    <property type="entry name" value="Periplasmic chaperone C-domain"/>
    <property type="match status" value="1"/>
</dbReference>
<organism evidence="12 13">
    <name type="scientific">Burkholderia cepacia</name>
    <name type="common">Pseudomonas cepacia</name>
    <dbReference type="NCBI Taxonomy" id="292"/>
    <lineage>
        <taxon>Bacteria</taxon>
        <taxon>Pseudomonadati</taxon>
        <taxon>Pseudomonadota</taxon>
        <taxon>Betaproteobacteria</taxon>
        <taxon>Burkholderiales</taxon>
        <taxon>Burkholderiaceae</taxon>
        <taxon>Burkholderia</taxon>
        <taxon>Burkholderia cepacia complex</taxon>
    </lineage>
</organism>
<keyword evidence="7" id="KW-0393">Immunoglobulin domain</keyword>
<protein>
    <submittedName>
        <fullName evidence="12">Fimbria/pilus periplasmic chaperone</fullName>
    </submittedName>
</protein>
<evidence type="ECO:0000256" key="2">
    <source>
        <dbReference type="ARBA" id="ARBA00007399"/>
    </source>
</evidence>
<proteinExistence type="inferred from homology"/>
<dbReference type="AlphaFoldDB" id="A0A8I1APK8"/>
<feature type="signal peptide" evidence="9">
    <location>
        <begin position="1"/>
        <end position="28"/>
    </location>
</feature>
<dbReference type="GO" id="GO:0030288">
    <property type="term" value="C:outer membrane-bounded periplasmic space"/>
    <property type="evidence" value="ECO:0007669"/>
    <property type="project" value="InterPro"/>
</dbReference>
<comment type="similarity">
    <text evidence="2 8">Belongs to the periplasmic pilus chaperone family.</text>
</comment>
<dbReference type="InterPro" id="IPR018046">
    <property type="entry name" value="Pili_assmbl_chaperone_CS"/>
</dbReference>
<dbReference type="PANTHER" id="PTHR30251">
    <property type="entry name" value="PILUS ASSEMBLY CHAPERONE"/>
    <property type="match status" value="1"/>
</dbReference>
<evidence type="ECO:0000256" key="7">
    <source>
        <dbReference type="ARBA" id="ARBA00023319"/>
    </source>
</evidence>
<dbReference type="InterPro" id="IPR050643">
    <property type="entry name" value="Periplasmic_pilus_chap"/>
</dbReference>
<dbReference type="Pfam" id="PF02753">
    <property type="entry name" value="PapD_C"/>
    <property type="match status" value="1"/>
</dbReference>
<dbReference type="PANTHER" id="PTHR30251:SF2">
    <property type="entry name" value="FIMBRIAL CHAPERONE YADV-RELATED"/>
    <property type="match status" value="1"/>
</dbReference>
<dbReference type="EMBL" id="JAEDXG010000002">
    <property type="protein sequence ID" value="MBH9695448.1"/>
    <property type="molecule type" value="Genomic_DNA"/>
</dbReference>
<evidence type="ECO:0000256" key="3">
    <source>
        <dbReference type="ARBA" id="ARBA00022558"/>
    </source>
</evidence>
<feature type="domain" description="Pili assembly chaperone C-terminal" evidence="11">
    <location>
        <begin position="180"/>
        <end position="244"/>
    </location>
</feature>
<name>A0A8I1APK8_BURCE</name>
<dbReference type="InterPro" id="IPR001829">
    <property type="entry name" value="Pili_assmbl_chaperone_bac"/>
</dbReference>
<dbReference type="InterPro" id="IPR013783">
    <property type="entry name" value="Ig-like_fold"/>
</dbReference>
<dbReference type="InterPro" id="IPR008962">
    <property type="entry name" value="PapD-like_sf"/>
</dbReference>
<comment type="caution">
    <text evidence="12">The sequence shown here is derived from an EMBL/GenBank/DDBJ whole genome shotgun (WGS) entry which is preliminary data.</text>
</comment>
<keyword evidence="5" id="KW-0574">Periplasm</keyword>
<feature type="chain" id="PRO_5034852943" evidence="9">
    <location>
        <begin position="29"/>
        <end position="252"/>
    </location>
</feature>
<evidence type="ECO:0000313" key="13">
    <source>
        <dbReference type="Proteomes" id="UP000645612"/>
    </source>
</evidence>
<keyword evidence="4 9" id="KW-0732">Signal</keyword>
<sequence length="252" mass="27256">MILSFRTINYLVTCCVVAWAACAVPAQAALVLNGTRVVFPERERDVTVRVENTSEQPVLAQSWVDDGRVDVPPEQLQVPFIVAPSLKRVEPGRSAVLRITYTPASLPGDRESIYWLNVLEVPAGQKDAGNQLRFGFRTRIKLFFRPTALADGVDAAPDQLVWKTVAAAPGAGGRMVVLEVANPTPYYVSFGKVESDAGGTFVSAGGGMVAPFDRAQFVLPGVAASTRKPATVRYMVIDDYGGRTTITKKLEN</sequence>
<dbReference type="PROSITE" id="PS00635">
    <property type="entry name" value="PILI_CHAPERONE"/>
    <property type="match status" value="1"/>
</dbReference>
<feature type="domain" description="Pili assembly chaperone N-terminal" evidence="10">
    <location>
        <begin position="30"/>
        <end position="149"/>
    </location>
</feature>
<dbReference type="SUPFAM" id="SSF49354">
    <property type="entry name" value="PapD-like"/>
    <property type="match status" value="1"/>
</dbReference>
<reference evidence="12" key="1">
    <citation type="submission" date="2020-12" db="EMBL/GenBank/DDBJ databases">
        <title>Burkholderia cepacia complex in Mexico.</title>
        <authorList>
            <person name="Estrada P."/>
        </authorList>
    </citation>
    <scope>NUCLEOTIDE SEQUENCE</scope>
    <source>
        <strain evidence="12">871</strain>
    </source>
</reference>
<dbReference type="PRINTS" id="PR00969">
    <property type="entry name" value="CHAPERONPILI"/>
</dbReference>
<gene>
    <name evidence="12" type="ORF">JAO13_03175</name>
</gene>
<dbReference type="GO" id="GO:0071555">
    <property type="term" value="P:cell wall organization"/>
    <property type="evidence" value="ECO:0007669"/>
    <property type="project" value="InterPro"/>
</dbReference>